<feature type="domain" description="Dipeptidylpeptidase IV N-terminal" evidence="4">
    <location>
        <begin position="161"/>
        <end position="468"/>
    </location>
</feature>
<feature type="compositionally biased region" description="Basic and acidic residues" evidence="1">
    <location>
        <begin position="799"/>
        <end position="808"/>
    </location>
</feature>
<protein>
    <recommendedName>
        <fullName evidence="7">S9 family peptidase</fullName>
    </recommendedName>
</protein>
<dbReference type="GO" id="GO:0008236">
    <property type="term" value="F:serine-type peptidase activity"/>
    <property type="evidence" value="ECO:0007669"/>
    <property type="project" value="InterPro"/>
</dbReference>
<feature type="signal peptide" evidence="2">
    <location>
        <begin position="1"/>
        <end position="28"/>
    </location>
</feature>
<dbReference type="Gene3D" id="2.140.10.30">
    <property type="entry name" value="Dipeptidylpeptidase IV, N-terminal domain"/>
    <property type="match status" value="1"/>
</dbReference>
<keyword evidence="6" id="KW-1185">Reference proteome</keyword>
<sequence>MLNVPIRLCRILLLGSAACLMTSVPASAQTDAVAASSATLAETADPQALRGKYERASFFNNALTNHFMLNAAVAPTWIGTEDSFWYCRETETGCTYTEVNAQTGAKSALFDHERLSRDLEALTKKKFPAADLRLGNVVVTADRTVTFAAFGKTYSYTRAGELKELGAAEQLVPVASPDGTMLAFVRDSNIWTRNVKTGKERQLTEDGEKLFAYAILPDAFRQFSTSTELKWSPDSKKILTVQTDDRQVKVMPLVDFVPDKGVRPVAVEQRQAFPGDAHVPTYRIVVIDVGSKRQTDMRYPRLPAVRMLDTPIGGERAWWSGDAKRVFFVDIERGEKTVHLISADAETGIARELFQESDSKGYVELSEEVYSPTLLRILPRRNQILWYSERSGAGQLYLYDLATGRLIRQLTKGTARIRGVLAVDEARGTAWVATSGGEAGKNPYYRRVARVDLDSGAMRIVSSGDDDRVIADGTLLTGAPGTRGFSPSGNYWVETQTRVDKPGRSVLKRAEGTEVAVVEQAELRGTPAGFRLPEPVMLTAADGVTPIQAIVVRPSDFDPNKRYPVIDHIYGGPQVANVPSAFAMSAVWAQSLAELGFVVVVIDGRGTTGRGRAFHTASYGAVETASNVEDHIAGIRQLAARYPYMDISRVGINGFSGGGYMTASAMFRFPDFYKVGVAESGNHDQRGFWHSWGERYQGLNTGKNYDAQANVTYASQLKGKLLLMHGLLDFGVQPGVLFQLTQKLMDENKNFDLVVLPKLGHQPSGYSIRRRWDYFVQNLAGLQPPQNFKVVSDSEIMKDEMIERGGKPEDEDSDEMRPEPAATAK</sequence>
<dbReference type="SUPFAM" id="SSF82171">
    <property type="entry name" value="DPP6 N-terminal domain-like"/>
    <property type="match status" value="1"/>
</dbReference>
<evidence type="ECO:0000259" key="4">
    <source>
        <dbReference type="Pfam" id="PF00930"/>
    </source>
</evidence>
<comment type="caution">
    <text evidence="5">The sequence shown here is derived from an EMBL/GenBank/DDBJ whole genome shotgun (WGS) entry which is preliminary data.</text>
</comment>
<proteinExistence type="predicted"/>
<dbReference type="EMBL" id="NISJ01000002">
    <property type="protein sequence ID" value="OWR00165.1"/>
    <property type="molecule type" value="Genomic_DNA"/>
</dbReference>
<feature type="domain" description="Peptidase S9 prolyl oligopeptidase catalytic" evidence="3">
    <location>
        <begin position="589"/>
        <end position="779"/>
    </location>
</feature>
<feature type="region of interest" description="Disordered" evidence="1">
    <location>
        <begin position="799"/>
        <end position="825"/>
    </location>
</feature>
<name>A0A246K3H6_9SPHN</name>
<evidence type="ECO:0000313" key="5">
    <source>
        <dbReference type="EMBL" id="OWR00165.1"/>
    </source>
</evidence>
<dbReference type="GO" id="GO:0008239">
    <property type="term" value="F:dipeptidyl-peptidase activity"/>
    <property type="evidence" value="ECO:0007669"/>
    <property type="project" value="TreeGrafter"/>
</dbReference>
<dbReference type="AlphaFoldDB" id="A0A246K3H6"/>
<dbReference type="PANTHER" id="PTHR11731:SF193">
    <property type="entry name" value="DIPEPTIDYL PEPTIDASE 9"/>
    <property type="match status" value="1"/>
</dbReference>
<dbReference type="Pfam" id="PF00930">
    <property type="entry name" value="DPPIV_N"/>
    <property type="match status" value="1"/>
</dbReference>
<dbReference type="Gene3D" id="3.40.50.1820">
    <property type="entry name" value="alpha/beta hydrolase"/>
    <property type="match status" value="1"/>
</dbReference>
<dbReference type="InterPro" id="IPR050278">
    <property type="entry name" value="Serine_Prot_S9B/DPPIV"/>
</dbReference>
<feature type="chain" id="PRO_5012083280" description="S9 family peptidase" evidence="2">
    <location>
        <begin position="29"/>
        <end position="825"/>
    </location>
</feature>
<dbReference type="GO" id="GO:0006508">
    <property type="term" value="P:proteolysis"/>
    <property type="evidence" value="ECO:0007669"/>
    <property type="project" value="InterPro"/>
</dbReference>
<evidence type="ECO:0000259" key="3">
    <source>
        <dbReference type="Pfam" id="PF00326"/>
    </source>
</evidence>
<gene>
    <name evidence="5" type="ORF">CDQ91_05170</name>
</gene>
<reference evidence="5 6" key="1">
    <citation type="journal article" date="2002" name="Int. J. Syst. Evol. Microbiol.">
        <title>Sphingopyxis witflariensis sp. nov., isolated from activated sludge.</title>
        <authorList>
            <person name="Kampfer P."/>
            <person name="Witzenberger R."/>
            <person name="Denner E.B."/>
            <person name="Busse H.J."/>
            <person name="Neef A."/>
        </authorList>
    </citation>
    <scope>NUCLEOTIDE SEQUENCE [LARGE SCALE GENOMIC DNA]</scope>
    <source>
        <strain evidence="5 6">DSM 14551</strain>
    </source>
</reference>
<accession>A0A246K3H6</accession>
<dbReference type="Pfam" id="PF00326">
    <property type="entry name" value="Peptidase_S9"/>
    <property type="match status" value="1"/>
</dbReference>
<dbReference type="InterPro" id="IPR001375">
    <property type="entry name" value="Peptidase_S9_cat"/>
</dbReference>
<evidence type="ECO:0008006" key="7">
    <source>
        <dbReference type="Google" id="ProtNLM"/>
    </source>
</evidence>
<evidence type="ECO:0000256" key="1">
    <source>
        <dbReference type="SAM" id="MobiDB-lite"/>
    </source>
</evidence>
<dbReference type="InterPro" id="IPR002469">
    <property type="entry name" value="Peptidase_S9B_N"/>
</dbReference>
<organism evidence="5 6">
    <name type="scientific">Sphingopyxis witflariensis</name>
    <dbReference type="NCBI Taxonomy" id="173675"/>
    <lineage>
        <taxon>Bacteria</taxon>
        <taxon>Pseudomonadati</taxon>
        <taxon>Pseudomonadota</taxon>
        <taxon>Alphaproteobacteria</taxon>
        <taxon>Sphingomonadales</taxon>
        <taxon>Sphingomonadaceae</taxon>
        <taxon>Sphingopyxis</taxon>
    </lineage>
</organism>
<evidence type="ECO:0000313" key="6">
    <source>
        <dbReference type="Proteomes" id="UP000197097"/>
    </source>
</evidence>
<evidence type="ECO:0000256" key="2">
    <source>
        <dbReference type="SAM" id="SignalP"/>
    </source>
</evidence>
<dbReference type="Proteomes" id="UP000197097">
    <property type="component" value="Unassembled WGS sequence"/>
</dbReference>
<dbReference type="InterPro" id="IPR029058">
    <property type="entry name" value="AB_hydrolase_fold"/>
</dbReference>
<keyword evidence="2" id="KW-0732">Signal</keyword>
<dbReference type="SUPFAM" id="SSF53474">
    <property type="entry name" value="alpha/beta-Hydrolases"/>
    <property type="match status" value="1"/>
</dbReference>
<dbReference type="PANTHER" id="PTHR11731">
    <property type="entry name" value="PROTEASE FAMILY S9B,C DIPEPTIDYL-PEPTIDASE IV-RELATED"/>
    <property type="match status" value="1"/>
</dbReference>